<reference evidence="3" key="1">
    <citation type="submission" date="2015-11" db="EMBL/GenBank/DDBJ databases">
        <title>Draft Genome Sequence of the Radioresistant Bacterium Deinococcus grandis, Isolated from Freshwater Fish in Japan.</title>
        <authorList>
            <person name="Satoh K."/>
            <person name="Onodera T."/>
            <person name="Omoso K."/>
            <person name="Takeda-Yano K."/>
            <person name="Katayama T."/>
            <person name="Oono Y."/>
            <person name="Narumi I."/>
        </authorList>
    </citation>
    <scope>NUCLEOTIDE SEQUENCE [LARGE SCALE GENOMIC DNA]</scope>
    <source>
        <strain evidence="3">ATCC 43672</strain>
    </source>
</reference>
<evidence type="ECO:0000256" key="1">
    <source>
        <dbReference type="SAM" id="MobiDB-lite"/>
    </source>
</evidence>
<organism evidence="2 3">
    <name type="scientific">Deinococcus grandis</name>
    <dbReference type="NCBI Taxonomy" id="57498"/>
    <lineage>
        <taxon>Bacteria</taxon>
        <taxon>Thermotogati</taxon>
        <taxon>Deinococcota</taxon>
        <taxon>Deinococci</taxon>
        <taxon>Deinococcales</taxon>
        <taxon>Deinococcaceae</taxon>
        <taxon>Deinococcus</taxon>
    </lineage>
</organism>
<sequence>MARGEESLASETVNELAELAVRGPDQSCNLIACPQGRAGSSPARLTRDSCHAQAVDPGTAPTVPSLSL</sequence>
<dbReference type="AlphaFoldDB" id="A0A100HNC5"/>
<evidence type="ECO:0000313" key="2">
    <source>
        <dbReference type="EMBL" id="GAQ23890.1"/>
    </source>
</evidence>
<name>A0A100HNC5_9DEIO</name>
<dbReference type="Proteomes" id="UP000056209">
    <property type="component" value="Unassembled WGS sequence"/>
</dbReference>
<protein>
    <submittedName>
        <fullName evidence="2">Uncharacterized protein</fullName>
    </submittedName>
</protein>
<keyword evidence="3" id="KW-1185">Reference proteome</keyword>
<comment type="caution">
    <text evidence="2">The sequence shown here is derived from an EMBL/GenBank/DDBJ whole genome shotgun (WGS) entry which is preliminary data.</text>
</comment>
<gene>
    <name evidence="2" type="ORF">DEIGR_400023</name>
</gene>
<accession>A0A100HNC5</accession>
<proteinExistence type="predicted"/>
<evidence type="ECO:0000313" key="3">
    <source>
        <dbReference type="Proteomes" id="UP000056209"/>
    </source>
</evidence>
<dbReference type="EMBL" id="BCMS01000006">
    <property type="protein sequence ID" value="GAQ23890.1"/>
    <property type="molecule type" value="Genomic_DNA"/>
</dbReference>
<feature type="region of interest" description="Disordered" evidence="1">
    <location>
        <begin position="37"/>
        <end position="68"/>
    </location>
</feature>